<evidence type="ECO:0000313" key="2">
    <source>
        <dbReference type="EMBL" id="MBB4752381.1"/>
    </source>
</evidence>
<dbReference type="AlphaFoldDB" id="A0A7W7HKW3"/>
<dbReference type="Proteomes" id="UP000590511">
    <property type="component" value="Unassembled WGS sequence"/>
</dbReference>
<dbReference type="Proteomes" id="UP000631312">
    <property type="component" value="Unassembled WGS sequence"/>
</dbReference>
<accession>A0A7W7HKW3</accession>
<comment type="caution">
    <text evidence="2">The sequence shown here is derived from an EMBL/GenBank/DDBJ whole genome shotgun (WGS) entry which is preliminary data.</text>
</comment>
<dbReference type="EMBL" id="JACHNC010000001">
    <property type="protein sequence ID" value="MBB4752381.1"/>
    <property type="molecule type" value="Genomic_DNA"/>
</dbReference>
<proteinExistence type="predicted"/>
<keyword evidence="4" id="KW-1185">Reference proteome</keyword>
<dbReference type="InterPro" id="IPR025680">
    <property type="entry name" value="DddI"/>
</dbReference>
<dbReference type="EMBL" id="BOMP01000167">
    <property type="protein sequence ID" value="GIE45574.1"/>
    <property type="molecule type" value="Genomic_DNA"/>
</dbReference>
<reference evidence="1 4" key="2">
    <citation type="submission" date="2021-01" db="EMBL/GenBank/DDBJ databases">
        <title>Whole genome shotgun sequence of Actinoplanes lobatus NBRC 12513.</title>
        <authorList>
            <person name="Komaki H."/>
            <person name="Tamura T."/>
        </authorList>
    </citation>
    <scope>NUCLEOTIDE SEQUENCE [LARGE SCALE GENOMIC DNA]</scope>
    <source>
        <strain evidence="1 4">NBRC 12513</strain>
    </source>
</reference>
<evidence type="ECO:0000313" key="1">
    <source>
        <dbReference type="EMBL" id="GIE45574.1"/>
    </source>
</evidence>
<organism evidence="2 3">
    <name type="scientific">Actinoplanes lobatus</name>
    <dbReference type="NCBI Taxonomy" id="113568"/>
    <lineage>
        <taxon>Bacteria</taxon>
        <taxon>Bacillati</taxon>
        <taxon>Actinomycetota</taxon>
        <taxon>Actinomycetes</taxon>
        <taxon>Micromonosporales</taxon>
        <taxon>Micromonosporaceae</taxon>
        <taxon>Actinoplanes</taxon>
    </lineage>
</organism>
<reference evidence="2 3" key="1">
    <citation type="submission" date="2020-08" db="EMBL/GenBank/DDBJ databases">
        <title>Sequencing the genomes of 1000 actinobacteria strains.</title>
        <authorList>
            <person name="Klenk H.-P."/>
        </authorList>
    </citation>
    <scope>NUCLEOTIDE SEQUENCE [LARGE SCALE GENOMIC DNA]</scope>
    <source>
        <strain evidence="2 3">DSM 43150</strain>
    </source>
</reference>
<evidence type="ECO:0000313" key="3">
    <source>
        <dbReference type="Proteomes" id="UP000590511"/>
    </source>
</evidence>
<protein>
    <recommendedName>
        <fullName evidence="5">Immunity protein Imm1</fullName>
    </recommendedName>
</protein>
<name>A0A7W7HKW3_9ACTN</name>
<sequence length="131" mass="14320">MHAKIKWRGDEDGHLVTCDEEFRHAFSEAEQDAARQPLIAVVTVGDGDSLSIGLGREVSVLSYVGASGSPPYFSSQGSVRVRDGEGVVFHYYGHWSEFPPSAAVPVEDAVEAAHYFCEHGELSPQLDWVEV</sequence>
<evidence type="ECO:0008006" key="5">
    <source>
        <dbReference type="Google" id="ProtNLM"/>
    </source>
</evidence>
<dbReference type="Pfam" id="PF14430">
    <property type="entry name" value="Imm1"/>
    <property type="match status" value="1"/>
</dbReference>
<evidence type="ECO:0000313" key="4">
    <source>
        <dbReference type="Proteomes" id="UP000631312"/>
    </source>
</evidence>
<dbReference type="RefSeq" id="WP_188124249.1">
    <property type="nucleotide sequence ID" value="NZ_BOMP01000167.1"/>
</dbReference>
<gene>
    <name evidence="1" type="ORF">Alo02nite_84720</name>
    <name evidence="2" type="ORF">BJ964_006542</name>
</gene>